<dbReference type="GO" id="GO:0000712">
    <property type="term" value="P:resolution of meiotic recombination intermediates"/>
    <property type="evidence" value="ECO:0007669"/>
    <property type="project" value="TreeGrafter"/>
</dbReference>
<dbReference type="PANTHER" id="PTHR10150:SF0">
    <property type="entry name" value="DNA REPAIR ENDONUCLEASE XPF"/>
    <property type="match status" value="1"/>
</dbReference>
<dbReference type="Proteomes" id="UP001438707">
    <property type="component" value="Unassembled WGS sequence"/>
</dbReference>
<evidence type="ECO:0000256" key="7">
    <source>
        <dbReference type="ARBA" id="ARBA00023125"/>
    </source>
</evidence>
<dbReference type="SMART" id="SM00891">
    <property type="entry name" value="ERCC4"/>
    <property type="match status" value="1"/>
</dbReference>
<protein>
    <recommendedName>
        <fullName evidence="11">ERCC4 domain-containing protein</fullName>
    </recommendedName>
</protein>
<keyword evidence="7" id="KW-0238">DNA-binding</keyword>
<dbReference type="GO" id="GO:0003697">
    <property type="term" value="F:single-stranded DNA binding"/>
    <property type="evidence" value="ECO:0007669"/>
    <property type="project" value="TreeGrafter"/>
</dbReference>
<keyword evidence="3" id="KW-0540">Nuclease</keyword>
<comment type="caution">
    <text evidence="12">The sequence shown here is derived from an EMBL/GenBank/DDBJ whole genome shotgun (WGS) entry which is preliminary data.</text>
</comment>
<gene>
    <name evidence="12" type="ORF">WJX74_006919</name>
</gene>
<evidence type="ECO:0000256" key="10">
    <source>
        <dbReference type="SAM" id="MobiDB-lite"/>
    </source>
</evidence>
<feature type="compositionally biased region" description="Pro residues" evidence="10">
    <location>
        <begin position="473"/>
        <end position="488"/>
    </location>
</feature>
<dbReference type="AlphaFoldDB" id="A0AAW1R4C1"/>
<comment type="subcellular location">
    <subcellularLocation>
        <location evidence="1">Nucleus</location>
    </subcellularLocation>
</comment>
<dbReference type="PANTHER" id="PTHR10150">
    <property type="entry name" value="DNA REPAIR ENDONUCLEASE XPF"/>
    <property type="match status" value="1"/>
</dbReference>
<dbReference type="GO" id="GO:0000014">
    <property type="term" value="F:single-stranded DNA endodeoxyribonuclease activity"/>
    <property type="evidence" value="ECO:0007669"/>
    <property type="project" value="TreeGrafter"/>
</dbReference>
<feature type="region of interest" description="Disordered" evidence="10">
    <location>
        <begin position="592"/>
        <end position="646"/>
    </location>
</feature>
<evidence type="ECO:0000259" key="11">
    <source>
        <dbReference type="SMART" id="SM00891"/>
    </source>
</evidence>
<accession>A0AAW1R4C1</accession>
<dbReference type="EMBL" id="JALJOS010000016">
    <property type="protein sequence ID" value="KAK9828276.1"/>
    <property type="molecule type" value="Genomic_DNA"/>
</dbReference>
<dbReference type="SUPFAM" id="SSF52980">
    <property type="entry name" value="Restriction endonuclease-like"/>
    <property type="match status" value="1"/>
</dbReference>
<evidence type="ECO:0000256" key="8">
    <source>
        <dbReference type="ARBA" id="ARBA00023204"/>
    </source>
</evidence>
<evidence type="ECO:0000256" key="3">
    <source>
        <dbReference type="ARBA" id="ARBA00022722"/>
    </source>
</evidence>
<dbReference type="InterPro" id="IPR047520">
    <property type="entry name" value="XPF_nuclease"/>
</dbReference>
<name>A0AAW1R4C1_9CHLO</name>
<keyword evidence="5" id="KW-0227">DNA damage</keyword>
<keyword evidence="4" id="KW-0255">Endonuclease</keyword>
<keyword evidence="8" id="KW-0234">DNA repair</keyword>
<feature type="region of interest" description="Disordered" evidence="10">
    <location>
        <begin position="464"/>
        <end position="488"/>
    </location>
</feature>
<evidence type="ECO:0000256" key="2">
    <source>
        <dbReference type="ARBA" id="ARBA00010015"/>
    </source>
</evidence>
<evidence type="ECO:0000256" key="9">
    <source>
        <dbReference type="ARBA" id="ARBA00023242"/>
    </source>
</evidence>
<keyword evidence="9" id="KW-0539">Nucleus</keyword>
<keyword evidence="13" id="KW-1185">Reference proteome</keyword>
<evidence type="ECO:0000256" key="6">
    <source>
        <dbReference type="ARBA" id="ARBA00022801"/>
    </source>
</evidence>
<dbReference type="InterPro" id="IPR011335">
    <property type="entry name" value="Restrct_endonuc-II-like"/>
</dbReference>
<dbReference type="Pfam" id="PF02732">
    <property type="entry name" value="ERCC4"/>
    <property type="match status" value="1"/>
</dbReference>
<keyword evidence="6" id="KW-0378">Hydrolase</keyword>
<reference evidence="12 13" key="1">
    <citation type="journal article" date="2024" name="Nat. Commun.">
        <title>Phylogenomics reveals the evolutionary origins of lichenization in chlorophyte algae.</title>
        <authorList>
            <person name="Puginier C."/>
            <person name="Libourel C."/>
            <person name="Otte J."/>
            <person name="Skaloud P."/>
            <person name="Haon M."/>
            <person name="Grisel S."/>
            <person name="Petersen M."/>
            <person name="Berrin J.G."/>
            <person name="Delaux P.M."/>
            <person name="Dal Grande F."/>
            <person name="Keller J."/>
        </authorList>
    </citation>
    <scope>NUCLEOTIDE SEQUENCE [LARGE SCALE GENOMIC DNA]</scope>
    <source>
        <strain evidence="12 13">SAG 2145</strain>
    </source>
</reference>
<dbReference type="InterPro" id="IPR010994">
    <property type="entry name" value="RuvA_2-like"/>
</dbReference>
<proteinExistence type="inferred from homology"/>
<dbReference type="GO" id="GO:1901255">
    <property type="term" value="P:nucleotide-excision repair involved in interstrand cross-link repair"/>
    <property type="evidence" value="ECO:0007669"/>
    <property type="project" value="TreeGrafter"/>
</dbReference>
<dbReference type="SUPFAM" id="SSF47781">
    <property type="entry name" value="RuvA domain 2-like"/>
    <property type="match status" value="1"/>
</dbReference>
<dbReference type="Gene3D" id="1.10.150.20">
    <property type="entry name" value="5' to 3' exonuclease, C-terminal subdomain"/>
    <property type="match status" value="1"/>
</dbReference>
<organism evidence="12 13">
    <name type="scientific">Apatococcus lobatus</name>
    <dbReference type="NCBI Taxonomy" id="904363"/>
    <lineage>
        <taxon>Eukaryota</taxon>
        <taxon>Viridiplantae</taxon>
        <taxon>Chlorophyta</taxon>
        <taxon>core chlorophytes</taxon>
        <taxon>Trebouxiophyceae</taxon>
        <taxon>Chlorellales</taxon>
        <taxon>Chlorellaceae</taxon>
        <taxon>Apatococcus</taxon>
    </lineage>
</organism>
<dbReference type="GO" id="GO:0003684">
    <property type="term" value="F:damaged DNA binding"/>
    <property type="evidence" value="ECO:0007669"/>
    <property type="project" value="TreeGrafter"/>
</dbReference>
<evidence type="ECO:0000256" key="4">
    <source>
        <dbReference type="ARBA" id="ARBA00022759"/>
    </source>
</evidence>
<dbReference type="FunFam" id="3.40.50.10130:FF:000002">
    <property type="entry name" value="DNA repair endonuclease XPF"/>
    <property type="match status" value="1"/>
</dbReference>
<sequence length="1022" mass="112628">MGDEEKAEDMCADLLPFQRRIIQDMIEEDGLCIMAAGLGWQRILAVMLQLQIERRRNPKERGVVLLLGCTDWQRTMIKRELHRLDPALHRARKVAVAPDALPLPADANTPADGVLTASATYLDPGAGGLEPEMPVDVTNEIPAAGRIELYRGRACLFVTTRILVVDMLNSRVLPNQIAGMVIMNAHRVTETSGEGFAARLYRSSNRKGYLRAFSDQPTSFSHGFAKVEKVMRALYIKSVYLWPRFEAHVKDCLKASEEGLQLEVIELALQMTPAMTAIYDAIADIMDSCIKELRRSNKIDTTELSLDHGLFKSFDEHVRRQLEAVWHTVSPRTKQVVADLKTLRELAEYLLHFDAVTFLTYLETLRAGEGISSFWLFHDAAHLILDEAKRRVYEVMNSKKASEAAGSKRKAQEATSGFAIEPVLEELPKWRMVCKIVQELQSEGMLTEPNNGHVKDEPVDLTHGDLNAIDLPGLPPPSGATPSSKPPSAPVLIVAQEARTITQLRDCLAKGGPEGLLRRLYEEYVLRRAAGKGKGKGDLPRWGSSGRAGGRGRAARGSGSRSKASDAHGTGRPSAQEDEAMLQEAKQLLQPNGSDQHQMAAKAAKKGSQGGPSSRGRGRGRKASASRAESPERVQAATGPADREASEEEALTHFVRFYNLESKEEGVLWDVKPSYIIMYDPDMAFIRQIEVFKAEQPLRPLRVYHLHYEDSQESDKFTAAVSREVTIFQDLIRQKEFMVLPDPIQALDQAKKAGASLMHPDALAALPGVGQNAITRRAGGRLSNKPQPTCIVIDVREFMGSLPAVLHQQGLQVVPVTLEVGDYILSPDVCVERKSLSDLRQSFISGRLYNQAEAMSKYYKVPTLLIEFDGDKEFVLHGPSDITEDIKADSLISKLVLLTLHFPRLRVIWSRSLHSTADIFRSLKTNQEDPDALVAATTGIPVGPDGMPDTGAEAVVNQSAVDVLRRLPGVSDANYRGLMHAAPSLAQLAALSLTQLEAAMEGRQAAKKLHDWLHAPVPHLAA</sequence>
<evidence type="ECO:0000313" key="13">
    <source>
        <dbReference type="Proteomes" id="UP001438707"/>
    </source>
</evidence>
<dbReference type="GO" id="GO:0000724">
    <property type="term" value="P:double-strand break repair via homologous recombination"/>
    <property type="evidence" value="ECO:0007669"/>
    <property type="project" value="TreeGrafter"/>
</dbReference>
<dbReference type="CDD" id="cd20078">
    <property type="entry name" value="XPF_nuclease_XPF_euk"/>
    <property type="match status" value="1"/>
</dbReference>
<evidence type="ECO:0000256" key="5">
    <source>
        <dbReference type="ARBA" id="ARBA00022763"/>
    </source>
</evidence>
<feature type="domain" description="ERCC4" evidence="11">
    <location>
        <begin position="790"/>
        <end position="870"/>
    </location>
</feature>
<dbReference type="GO" id="GO:0000110">
    <property type="term" value="C:nucleotide-excision repair factor 1 complex"/>
    <property type="evidence" value="ECO:0007669"/>
    <property type="project" value="TreeGrafter"/>
</dbReference>
<evidence type="ECO:0000256" key="1">
    <source>
        <dbReference type="ARBA" id="ARBA00004123"/>
    </source>
</evidence>
<evidence type="ECO:0000313" key="12">
    <source>
        <dbReference type="EMBL" id="KAK9828276.1"/>
    </source>
</evidence>
<comment type="similarity">
    <text evidence="2">Belongs to the XPF family.</text>
</comment>
<feature type="region of interest" description="Disordered" evidence="10">
    <location>
        <begin position="530"/>
        <end position="580"/>
    </location>
</feature>
<dbReference type="InterPro" id="IPR006166">
    <property type="entry name" value="ERCC4_domain"/>
</dbReference>
<dbReference type="Gene3D" id="3.40.50.10130">
    <property type="match status" value="1"/>
</dbReference>